<feature type="transmembrane region" description="Helical" evidence="8">
    <location>
        <begin position="406"/>
        <end position="427"/>
    </location>
</feature>
<keyword evidence="7 8" id="KW-0472">Membrane</keyword>
<reference evidence="12 13" key="1">
    <citation type="submission" date="2024-08" db="EMBL/GenBank/DDBJ databases">
        <authorList>
            <person name="Lu H."/>
        </authorList>
    </citation>
    <scope>NUCLEOTIDE SEQUENCE [LARGE SCALE GENOMIC DNA]</scope>
    <source>
        <strain evidence="12 13">LYH14W</strain>
    </source>
</reference>
<keyword evidence="6 8" id="KW-1133">Transmembrane helix</keyword>
<proteinExistence type="predicted"/>
<dbReference type="Pfam" id="PF00005">
    <property type="entry name" value="ABC_tran"/>
    <property type="match status" value="1"/>
</dbReference>
<evidence type="ECO:0000256" key="4">
    <source>
        <dbReference type="ARBA" id="ARBA00022741"/>
    </source>
</evidence>
<evidence type="ECO:0000256" key="2">
    <source>
        <dbReference type="ARBA" id="ARBA00022475"/>
    </source>
</evidence>
<evidence type="ECO:0000256" key="5">
    <source>
        <dbReference type="ARBA" id="ARBA00022840"/>
    </source>
</evidence>
<dbReference type="InterPro" id="IPR036640">
    <property type="entry name" value="ABC1_TM_sf"/>
</dbReference>
<dbReference type="EMBL" id="JBIGHV010000001">
    <property type="protein sequence ID" value="MFG6428694.1"/>
    <property type="molecule type" value="Genomic_DNA"/>
</dbReference>
<dbReference type="CDD" id="cd18567">
    <property type="entry name" value="ABC_6TM_CvaB_RaxB_like"/>
    <property type="match status" value="1"/>
</dbReference>
<evidence type="ECO:0000259" key="11">
    <source>
        <dbReference type="PROSITE" id="PS50990"/>
    </source>
</evidence>
<evidence type="ECO:0000259" key="9">
    <source>
        <dbReference type="PROSITE" id="PS50893"/>
    </source>
</evidence>
<comment type="caution">
    <text evidence="12">The sequence shown here is derived from an EMBL/GenBank/DDBJ whole genome shotgun (WGS) entry which is preliminary data.</text>
</comment>
<protein>
    <submittedName>
        <fullName evidence="12">Peptidase domain-containing ABC transporter</fullName>
    </submittedName>
</protein>
<dbReference type="Proteomes" id="UP001606210">
    <property type="component" value="Unassembled WGS sequence"/>
</dbReference>
<dbReference type="InterPro" id="IPR003593">
    <property type="entry name" value="AAA+_ATPase"/>
</dbReference>
<evidence type="ECO:0000313" key="13">
    <source>
        <dbReference type="Proteomes" id="UP001606210"/>
    </source>
</evidence>
<dbReference type="InterPro" id="IPR017871">
    <property type="entry name" value="ABC_transporter-like_CS"/>
</dbReference>
<keyword evidence="3 8" id="KW-0812">Transmembrane</keyword>
<organism evidence="12 13">
    <name type="scientific">Pelomonas parva</name>
    <dbReference type="NCBI Taxonomy" id="3299032"/>
    <lineage>
        <taxon>Bacteria</taxon>
        <taxon>Pseudomonadati</taxon>
        <taxon>Pseudomonadota</taxon>
        <taxon>Betaproteobacteria</taxon>
        <taxon>Burkholderiales</taxon>
        <taxon>Sphaerotilaceae</taxon>
        <taxon>Roseateles</taxon>
    </lineage>
</organism>
<comment type="subcellular location">
    <subcellularLocation>
        <location evidence="1">Cell membrane</location>
        <topology evidence="1">Multi-pass membrane protein</topology>
    </subcellularLocation>
</comment>
<dbReference type="InterPro" id="IPR027417">
    <property type="entry name" value="P-loop_NTPase"/>
</dbReference>
<feature type="transmembrane region" description="Helical" evidence="8">
    <location>
        <begin position="378"/>
        <end position="400"/>
    </location>
</feature>
<dbReference type="PROSITE" id="PS00211">
    <property type="entry name" value="ABC_TRANSPORTER_1"/>
    <property type="match status" value="1"/>
</dbReference>
<dbReference type="Gene3D" id="3.40.50.300">
    <property type="entry name" value="P-loop containing nucleotide triphosphate hydrolases"/>
    <property type="match status" value="1"/>
</dbReference>
<evidence type="ECO:0000256" key="8">
    <source>
        <dbReference type="SAM" id="Phobius"/>
    </source>
</evidence>
<gene>
    <name evidence="12" type="ORF">ACG00Y_02150</name>
</gene>
<dbReference type="PANTHER" id="PTHR24221:SF606">
    <property type="entry name" value="COLICIN V SECRETION-PROCESSING ATP-BINDING PROTEIN"/>
    <property type="match status" value="1"/>
</dbReference>
<keyword evidence="13" id="KW-1185">Reference proteome</keyword>
<sequence length="715" mass="77331">MASPILQAESSECGIACLAMVLRHHGGPADLFELRRRFGSSLKGQTLKGLIQQANAAGFSTRPLRLELSQLGELSLPCVLHWDLNHFVVLSKVGRSAVTVLDPAVGERRLSLAEVSRHFTGVALELAPTADFEAEAPAPRVSLGALTGKVTGLWQSLAQILAVAVVLELFAITAPLMQQLVVDDVLTAGDRDLLTVLVLGFGLLLIVQTLIGLARSWMVIVLGQTLSLQWASNVFGHLVKLPVAFFERRHLGDITSRFGAVQDIQRTLTTAVIEAMLDGLMAMAALVMMLIYAPSLAAVTVGAVVLYGVLRWASYRPFRDAAAERLVVAAKENSHFLETLRAMTPLKLFGREDERRARWQNLLVEVQNRDLRTARMSMAFGTANAFIFGLENLLVLWLGAKLIMGGMVGGGVSSGAGLSIGMLFAYLSYKTQFSTRVSALINYAVDLRMLRLHAERLADICLEPPELDQLPDNDLGHLAPSIELRNVSFRYGEGEPWILKGANFRIEAGESVAVVGASGAGKTTLLKVALGLLKPTEGEVLYGGQPVRHLGVANFRRQIGTVMQEDVLLTGSLADNIAFFDVQPDRERVQVCALMAQLHDDISRMPMGYETLVGDLGSGLSGGQKQRLLLARALYKAPRVLALDEATSHLDIANERAVTAAIAHMQLTRLVIAHRPETIAGAQRVVQLVQTPQGGQVLELARVVPAETSEAAMPT</sequence>
<feature type="transmembrane region" description="Helical" evidence="8">
    <location>
        <begin position="280"/>
        <end position="310"/>
    </location>
</feature>
<dbReference type="SUPFAM" id="SSF90123">
    <property type="entry name" value="ABC transporter transmembrane region"/>
    <property type="match status" value="1"/>
</dbReference>
<dbReference type="Pfam" id="PF03412">
    <property type="entry name" value="Peptidase_C39"/>
    <property type="match status" value="1"/>
</dbReference>
<dbReference type="Gene3D" id="1.20.1560.10">
    <property type="entry name" value="ABC transporter type 1, transmembrane domain"/>
    <property type="match status" value="1"/>
</dbReference>
<evidence type="ECO:0000256" key="1">
    <source>
        <dbReference type="ARBA" id="ARBA00004651"/>
    </source>
</evidence>
<evidence type="ECO:0000256" key="3">
    <source>
        <dbReference type="ARBA" id="ARBA00022692"/>
    </source>
</evidence>
<feature type="transmembrane region" description="Helical" evidence="8">
    <location>
        <begin position="193"/>
        <end position="214"/>
    </location>
</feature>
<name>A0ABW7EXP4_9BURK</name>
<dbReference type="InterPro" id="IPR005074">
    <property type="entry name" value="Peptidase_C39"/>
</dbReference>
<evidence type="ECO:0000256" key="6">
    <source>
        <dbReference type="ARBA" id="ARBA00022989"/>
    </source>
</evidence>
<keyword evidence="4" id="KW-0547">Nucleotide-binding</keyword>
<feature type="domain" description="Peptidase C39" evidence="11">
    <location>
        <begin position="7"/>
        <end position="126"/>
    </location>
</feature>
<dbReference type="SMART" id="SM00382">
    <property type="entry name" value="AAA"/>
    <property type="match status" value="1"/>
</dbReference>
<evidence type="ECO:0000313" key="12">
    <source>
        <dbReference type="EMBL" id="MFG6428694.1"/>
    </source>
</evidence>
<accession>A0ABW7EXP4</accession>
<keyword evidence="2" id="KW-1003">Cell membrane</keyword>
<feature type="transmembrane region" description="Helical" evidence="8">
    <location>
        <begin position="152"/>
        <end position="172"/>
    </location>
</feature>
<dbReference type="PROSITE" id="PS50929">
    <property type="entry name" value="ABC_TM1F"/>
    <property type="match status" value="1"/>
</dbReference>
<dbReference type="InterPro" id="IPR039421">
    <property type="entry name" value="Type_1_exporter"/>
</dbReference>
<feature type="domain" description="ABC transporter" evidence="9">
    <location>
        <begin position="482"/>
        <end position="713"/>
    </location>
</feature>
<evidence type="ECO:0000256" key="7">
    <source>
        <dbReference type="ARBA" id="ARBA00023136"/>
    </source>
</evidence>
<dbReference type="Gene3D" id="3.90.70.10">
    <property type="entry name" value="Cysteine proteinases"/>
    <property type="match status" value="1"/>
</dbReference>
<dbReference type="PANTHER" id="PTHR24221">
    <property type="entry name" value="ATP-BINDING CASSETTE SUB-FAMILY B"/>
    <property type="match status" value="1"/>
</dbReference>
<dbReference type="SUPFAM" id="SSF52540">
    <property type="entry name" value="P-loop containing nucleoside triphosphate hydrolases"/>
    <property type="match status" value="1"/>
</dbReference>
<feature type="domain" description="ABC transmembrane type-1" evidence="10">
    <location>
        <begin position="160"/>
        <end position="449"/>
    </location>
</feature>
<dbReference type="PROSITE" id="PS50893">
    <property type="entry name" value="ABC_TRANSPORTER_2"/>
    <property type="match status" value="1"/>
</dbReference>
<evidence type="ECO:0000259" key="10">
    <source>
        <dbReference type="PROSITE" id="PS50929"/>
    </source>
</evidence>
<dbReference type="Pfam" id="PF00664">
    <property type="entry name" value="ABC_membrane"/>
    <property type="match status" value="1"/>
</dbReference>
<dbReference type="PROSITE" id="PS50990">
    <property type="entry name" value="PEPTIDASE_C39"/>
    <property type="match status" value="1"/>
</dbReference>
<dbReference type="InterPro" id="IPR003439">
    <property type="entry name" value="ABC_transporter-like_ATP-bd"/>
</dbReference>
<dbReference type="InterPro" id="IPR011527">
    <property type="entry name" value="ABC1_TM_dom"/>
</dbReference>
<dbReference type="RefSeq" id="WP_394475624.1">
    <property type="nucleotide sequence ID" value="NZ_JBIGHV010000001.1"/>
</dbReference>
<keyword evidence="5" id="KW-0067">ATP-binding</keyword>